<dbReference type="Proteomes" id="UP001476798">
    <property type="component" value="Unassembled WGS sequence"/>
</dbReference>
<accession>A0ABV0MHM8</accession>
<comment type="caution">
    <text evidence="2">The sequence shown here is derived from an EMBL/GenBank/DDBJ whole genome shotgun (WGS) entry which is preliminary data.</text>
</comment>
<evidence type="ECO:0000313" key="3">
    <source>
        <dbReference type="Proteomes" id="UP001476798"/>
    </source>
</evidence>
<reference evidence="2 3" key="1">
    <citation type="submission" date="2021-06" db="EMBL/GenBank/DDBJ databases">
        <authorList>
            <person name="Palmer J.M."/>
        </authorList>
    </citation>
    <scope>NUCLEOTIDE SEQUENCE [LARGE SCALE GENOMIC DNA]</scope>
    <source>
        <strain evidence="2 3">GA_2019</strain>
        <tissue evidence="2">Muscle</tissue>
    </source>
</reference>
<dbReference type="EMBL" id="JAHRIO010000940">
    <property type="protein sequence ID" value="MEQ2158586.1"/>
    <property type="molecule type" value="Genomic_DNA"/>
</dbReference>
<sequence>QVSHENNIQPTRQLNQGAYQQSTAGQPHPGVFQQPAAQLHQAPCQCQTVFTGHITSCFGLTYYTITRQRVKQGHLTFISFHTLINHLGGTSTSQHHTSSLHSTHPLTFSQVQPTPFPAPHPEQELADQPVQVSAPHGTLGDVQHLETVPPVLPIGQTPLWGSRIDTESTAAAASPVPAPASISVSAKVQCTANLHPRGGHRPSSCHFVSTGSGCSSCYNFSSAARWHPHNSPSV</sequence>
<name>A0ABV0MHM8_9TELE</name>
<protein>
    <submittedName>
        <fullName evidence="2">Uncharacterized protein</fullName>
    </submittedName>
</protein>
<keyword evidence="3" id="KW-1185">Reference proteome</keyword>
<gene>
    <name evidence="2" type="ORF">GOODEAATRI_013777</name>
</gene>
<evidence type="ECO:0000313" key="2">
    <source>
        <dbReference type="EMBL" id="MEQ2158586.1"/>
    </source>
</evidence>
<feature type="region of interest" description="Disordered" evidence="1">
    <location>
        <begin position="90"/>
        <end position="124"/>
    </location>
</feature>
<evidence type="ECO:0000256" key="1">
    <source>
        <dbReference type="SAM" id="MobiDB-lite"/>
    </source>
</evidence>
<proteinExistence type="predicted"/>
<feature type="non-terminal residue" evidence="2">
    <location>
        <position position="1"/>
    </location>
</feature>
<feature type="compositionally biased region" description="Low complexity" evidence="1">
    <location>
        <begin position="90"/>
        <end position="107"/>
    </location>
</feature>
<organism evidence="2 3">
    <name type="scientific">Goodea atripinnis</name>
    <dbReference type="NCBI Taxonomy" id="208336"/>
    <lineage>
        <taxon>Eukaryota</taxon>
        <taxon>Metazoa</taxon>
        <taxon>Chordata</taxon>
        <taxon>Craniata</taxon>
        <taxon>Vertebrata</taxon>
        <taxon>Euteleostomi</taxon>
        <taxon>Actinopterygii</taxon>
        <taxon>Neopterygii</taxon>
        <taxon>Teleostei</taxon>
        <taxon>Neoteleostei</taxon>
        <taxon>Acanthomorphata</taxon>
        <taxon>Ovalentaria</taxon>
        <taxon>Atherinomorphae</taxon>
        <taxon>Cyprinodontiformes</taxon>
        <taxon>Goodeidae</taxon>
        <taxon>Goodea</taxon>
    </lineage>
</organism>